<feature type="domain" description="AB hydrolase-1" evidence="1">
    <location>
        <begin position="58"/>
        <end position="293"/>
    </location>
</feature>
<accession>A0A268RW57</accession>
<gene>
    <name evidence="2" type="ORF">CHH61_18795</name>
</gene>
<organism evidence="2 3">
    <name type="scientific">Shouchella clausii</name>
    <name type="common">Alkalihalobacillus clausii</name>
    <dbReference type="NCBI Taxonomy" id="79880"/>
    <lineage>
        <taxon>Bacteria</taxon>
        <taxon>Bacillati</taxon>
        <taxon>Bacillota</taxon>
        <taxon>Bacilli</taxon>
        <taxon>Bacillales</taxon>
        <taxon>Bacillaceae</taxon>
        <taxon>Shouchella</taxon>
    </lineage>
</organism>
<dbReference type="EMBL" id="NPBS01000110">
    <property type="protein sequence ID" value="PAF24437.1"/>
    <property type="molecule type" value="Genomic_DNA"/>
</dbReference>
<dbReference type="Proteomes" id="UP000216133">
    <property type="component" value="Unassembled WGS sequence"/>
</dbReference>
<dbReference type="InterPro" id="IPR000639">
    <property type="entry name" value="Epox_hydrolase-like"/>
</dbReference>
<dbReference type="GO" id="GO:0003824">
    <property type="term" value="F:catalytic activity"/>
    <property type="evidence" value="ECO:0007669"/>
    <property type="project" value="InterPro"/>
</dbReference>
<dbReference type="PRINTS" id="PR00111">
    <property type="entry name" value="ABHYDROLASE"/>
</dbReference>
<dbReference type="AlphaFoldDB" id="A0A268RW57"/>
<dbReference type="PANTHER" id="PTHR46438:SF11">
    <property type="entry name" value="LIPASE-RELATED"/>
    <property type="match status" value="1"/>
</dbReference>
<dbReference type="Pfam" id="PF12697">
    <property type="entry name" value="Abhydrolase_6"/>
    <property type="match status" value="1"/>
</dbReference>
<dbReference type="Gene3D" id="3.40.50.1820">
    <property type="entry name" value="alpha/beta hydrolase"/>
    <property type="match status" value="1"/>
</dbReference>
<sequence length="303" mass="33527">MKNRAIGFFSCSCETLIKKGGLIVQKVRPDRASYLYIQGASVYFEYYRCQAQEAKGTLLLLHGFLASSACFHQLVPYLHKDYHLISCDLPVFGRSSKAPGTVYSLSGYAHLVVELAARLGHAYVTIVGHSMGGQVALHAAKAFPGQIERLVLLASSGYLQRVKRTYRAISYLPFAAPAIYAAIRRQDVRAFLCEAVYDKRVVTKAMVNAYTLPLSDASIGKGLTLLARHREGDLTSAELHTIAKPCLIINGREDPVIPVQTSVRLAKDLANSKLILLKRCGHLLPEEKPSLIAKHMKRFLRKT</sequence>
<reference evidence="2 3" key="1">
    <citation type="submission" date="2017-07" db="EMBL/GenBank/DDBJ databases">
        <title>Isolation and whole genome analysis of endospore-forming bacteria from heroin.</title>
        <authorList>
            <person name="Kalinowski J."/>
            <person name="Ahrens B."/>
            <person name="Al-Dilaimi A."/>
            <person name="Winkler A."/>
            <person name="Wibberg D."/>
            <person name="Schleenbecker U."/>
            <person name="Ruckert C."/>
            <person name="Wolfel R."/>
            <person name="Grass G."/>
        </authorList>
    </citation>
    <scope>NUCLEOTIDE SEQUENCE [LARGE SCALE GENOMIC DNA]</scope>
    <source>
        <strain evidence="2 3">7523-2</strain>
    </source>
</reference>
<name>A0A268RW57_SHOCL</name>
<dbReference type="PRINTS" id="PR00412">
    <property type="entry name" value="EPOXHYDRLASE"/>
</dbReference>
<protein>
    <recommendedName>
        <fullName evidence="1">AB hydrolase-1 domain-containing protein</fullName>
    </recommendedName>
</protein>
<evidence type="ECO:0000259" key="1">
    <source>
        <dbReference type="Pfam" id="PF12697"/>
    </source>
</evidence>
<evidence type="ECO:0000313" key="3">
    <source>
        <dbReference type="Proteomes" id="UP000216133"/>
    </source>
</evidence>
<dbReference type="SUPFAM" id="SSF53474">
    <property type="entry name" value="alpha/beta-Hydrolases"/>
    <property type="match status" value="1"/>
</dbReference>
<dbReference type="InterPro" id="IPR029058">
    <property type="entry name" value="AB_hydrolase_fold"/>
</dbReference>
<comment type="caution">
    <text evidence="2">The sequence shown here is derived from an EMBL/GenBank/DDBJ whole genome shotgun (WGS) entry which is preliminary data.</text>
</comment>
<evidence type="ECO:0000313" key="2">
    <source>
        <dbReference type="EMBL" id="PAF24437.1"/>
    </source>
</evidence>
<proteinExistence type="predicted"/>
<dbReference type="InterPro" id="IPR000073">
    <property type="entry name" value="AB_hydrolase_1"/>
</dbReference>
<dbReference type="PANTHER" id="PTHR46438">
    <property type="entry name" value="ALPHA/BETA-HYDROLASES SUPERFAMILY PROTEIN"/>
    <property type="match status" value="1"/>
</dbReference>